<organism evidence="1 2">
    <name type="scientific">Halorhodospira halochloris</name>
    <name type="common">Ectothiorhodospira halochloris</name>
    <dbReference type="NCBI Taxonomy" id="1052"/>
    <lineage>
        <taxon>Bacteria</taxon>
        <taxon>Pseudomonadati</taxon>
        <taxon>Pseudomonadota</taxon>
        <taxon>Gammaproteobacteria</taxon>
        <taxon>Chromatiales</taxon>
        <taxon>Ectothiorhodospiraceae</taxon>
        <taxon>Halorhodospira</taxon>
    </lineage>
</organism>
<dbReference type="Gene3D" id="3.30.565.10">
    <property type="entry name" value="Histidine kinase-like ATPase, C-terminal domain"/>
    <property type="match status" value="1"/>
</dbReference>
<dbReference type="SUPFAM" id="SSF55874">
    <property type="entry name" value="ATPase domain of HSP90 chaperone/DNA topoisomerase II/histidine kinase"/>
    <property type="match status" value="1"/>
</dbReference>
<proteinExistence type="predicted"/>
<gene>
    <name evidence="1" type="ORF">HH1059_16490</name>
</gene>
<dbReference type="Proteomes" id="UP000218890">
    <property type="component" value="Chromosome"/>
</dbReference>
<keyword evidence="2" id="KW-1185">Reference proteome</keyword>
<name>A0A0X8XCN8_HALHR</name>
<dbReference type="InterPro" id="IPR039248">
    <property type="entry name" value="Ptase_RsbX"/>
</dbReference>
<evidence type="ECO:0000313" key="1">
    <source>
        <dbReference type="EMBL" id="BAU58359.2"/>
    </source>
</evidence>
<protein>
    <submittedName>
        <fullName evidence="1">Anti-sigma B factor RsbT</fullName>
    </submittedName>
</protein>
<dbReference type="RefSeq" id="WP_096409735.1">
    <property type="nucleotide sequence ID" value="NZ_AP017372.2"/>
</dbReference>
<evidence type="ECO:0000313" key="2">
    <source>
        <dbReference type="Proteomes" id="UP000218890"/>
    </source>
</evidence>
<dbReference type="InterPro" id="IPR036890">
    <property type="entry name" value="HATPase_C_sf"/>
</dbReference>
<dbReference type="AlphaFoldDB" id="A0A0X8XCN8"/>
<dbReference type="InterPro" id="IPR036457">
    <property type="entry name" value="PPM-type-like_dom_sf"/>
</dbReference>
<reference evidence="1" key="1">
    <citation type="submission" date="2016-02" db="EMBL/GenBank/DDBJ databases">
        <title>Halorhodospira halochloris DSM-1059 complete genome, version 2.</title>
        <authorList>
            <person name="Tsukatani Y."/>
        </authorList>
    </citation>
    <scope>NUCLEOTIDE SEQUENCE</scope>
    <source>
        <strain evidence="1">DSM 1059</strain>
    </source>
</reference>
<sequence>MKSVIASSEHVRLVAELPAQRESDRIALRARMLSVAQRLGYGESRRSDMSLVVYELATNISKYAQGKGFIQVWLQPGPSIDIFALDYGPGIYELERALGNGYSTSGTLGKGLGSIARLCDHWDIYSRSAPPGGDNTNWHGTAVLARFSTPSLLTQHGIGIYVRSLNDDSYSGDTIFLYCNDQHIRWFHADGLGSGKTAQQSTEPLGRALLHSPRPTEILEFSRTLIDSGKGAVAIVGAYQPHPEQLVVCGIGDMHLDVCNTDSDNKDKEQIKFAPGILGKDVYATTPHNITMGKRTAVLSASDGIRRNWDPQRYAGLMSRDPQLIAYFLGSEAGRLSDDRSLFVLSPPRCN</sequence>
<dbReference type="Gene3D" id="3.60.40.10">
    <property type="entry name" value="PPM-type phosphatase domain"/>
    <property type="match status" value="1"/>
</dbReference>
<dbReference type="PANTHER" id="PTHR35801:SF1">
    <property type="entry name" value="PHOSPHOSERINE PHOSPHATASE RSBX"/>
    <property type="match status" value="1"/>
</dbReference>
<dbReference type="PANTHER" id="PTHR35801">
    <property type="entry name" value="PHOSPHOSERINE PHOSPHATASE RSBX"/>
    <property type="match status" value="1"/>
</dbReference>
<dbReference type="EMBL" id="AP017372">
    <property type="protein sequence ID" value="BAU58359.2"/>
    <property type="molecule type" value="Genomic_DNA"/>
</dbReference>
<dbReference type="KEGG" id="hhk:HH1059_16490"/>
<accession>A0A0X8XCN8</accession>
<dbReference type="OrthoDB" id="479131at2"/>